<feature type="non-terminal residue" evidence="1">
    <location>
        <position position="278"/>
    </location>
</feature>
<accession>A0A1E1WBB3</accession>
<dbReference type="InterPro" id="IPR036691">
    <property type="entry name" value="Endo/exonu/phosph_ase_sf"/>
</dbReference>
<sequence length="278" mass="32503">VDSDTYTFQCEMTGRLRWIDHCLTTTAAWNTISDIRVDNDVYWSDHFPLLIKLNVKSVIAKSSQNVCNLDKNKCKILWNNRDLEQINKYGQYCYEHLKCIDFSSKCVSCDDNVMCVHVDSYYKTTINAMYDQVVDVLQSAAISCCISQTNKKASGRRVAGWNLHVRESHQNARMYFNWWTECGRPNSGYIYDKMRITRNYFKNKLKWCQRNEENIKINILAISRAKNNFKTFWKTTKSLNYREATPMCVNGVDNAKGIAEMFAQHFRVEPRTVQCVPP</sequence>
<gene>
    <name evidence="1" type="ORF">g.17444</name>
</gene>
<dbReference type="AlphaFoldDB" id="A0A1E1WBB3"/>
<protein>
    <recommendedName>
        <fullName evidence="2">Endonuclease/exonuclease/phosphatase domain-containing protein</fullName>
    </recommendedName>
</protein>
<proteinExistence type="predicted"/>
<reference evidence="1" key="1">
    <citation type="submission" date="2015-09" db="EMBL/GenBank/DDBJ databases">
        <title>De novo assembly of Pectinophora gossypiella (Pink Bollworm) gut transcriptome.</title>
        <authorList>
            <person name="Tassone E.E."/>
        </authorList>
    </citation>
    <scope>NUCLEOTIDE SEQUENCE</scope>
</reference>
<dbReference type="SUPFAM" id="SSF56219">
    <property type="entry name" value="DNase I-like"/>
    <property type="match status" value="1"/>
</dbReference>
<name>A0A1E1WBB3_PECGO</name>
<dbReference type="Gene3D" id="3.60.10.10">
    <property type="entry name" value="Endonuclease/exonuclease/phosphatase"/>
    <property type="match status" value="1"/>
</dbReference>
<dbReference type="OrthoDB" id="7476844at2759"/>
<organism evidence="1">
    <name type="scientific">Pectinophora gossypiella</name>
    <name type="common">Cotton pink bollworm</name>
    <name type="synonym">Depressaria gossypiella</name>
    <dbReference type="NCBI Taxonomy" id="13191"/>
    <lineage>
        <taxon>Eukaryota</taxon>
        <taxon>Metazoa</taxon>
        <taxon>Ecdysozoa</taxon>
        <taxon>Arthropoda</taxon>
        <taxon>Hexapoda</taxon>
        <taxon>Insecta</taxon>
        <taxon>Pterygota</taxon>
        <taxon>Neoptera</taxon>
        <taxon>Endopterygota</taxon>
        <taxon>Lepidoptera</taxon>
        <taxon>Glossata</taxon>
        <taxon>Ditrysia</taxon>
        <taxon>Gelechioidea</taxon>
        <taxon>Gelechiidae</taxon>
        <taxon>Apatetrinae</taxon>
        <taxon>Pectinophora</taxon>
    </lineage>
</organism>
<dbReference type="EMBL" id="GDQN01006780">
    <property type="protein sequence ID" value="JAT84274.1"/>
    <property type="molecule type" value="Transcribed_RNA"/>
</dbReference>
<evidence type="ECO:0000313" key="1">
    <source>
        <dbReference type="EMBL" id="JAT84274.1"/>
    </source>
</evidence>
<feature type="non-terminal residue" evidence="1">
    <location>
        <position position="1"/>
    </location>
</feature>
<evidence type="ECO:0008006" key="2">
    <source>
        <dbReference type="Google" id="ProtNLM"/>
    </source>
</evidence>